<accession>A0A6G7Y736</accession>
<dbReference type="KEGG" id="prv:G7070_10535"/>
<proteinExistence type="predicted"/>
<dbReference type="Gene3D" id="3.40.50.920">
    <property type="match status" value="1"/>
</dbReference>
<dbReference type="InterPro" id="IPR033248">
    <property type="entry name" value="Transketolase_C"/>
</dbReference>
<dbReference type="PANTHER" id="PTHR43825">
    <property type="entry name" value="PYRUVATE DEHYDROGENASE E1 COMPONENT"/>
    <property type="match status" value="1"/>
</dbReference>
<evidence type="ECO:0000313" key="3">
    <source>
        <dbReference type="Proteomes" id="UP000501058"/>
    </source>
</evidence>
<dbReference type="PANTHER" id="PTHR43825:SF1">
    <property type="entry name" value="TRANSKETOLASE-LIKE PYRIMIDINE-BINDING DOMAIN-CONTAINING PROTEIN"/>
    <property type="match status" value="1"/>
</dbReference>
<protein>
    <recommendedName>
        <fullName evidence="1">Transketolase C-terminal domain-containing protein</fullName>
    </recommendedName>
</protein>
<dbReference type="Proteomes" id="UP000501058">
    <property type="component" value="Chromosome"/>
</dbReference>
<sequence>MLRWAHGHDGPVYVRIAREPVPAIFDTDHVFRPGRVDVVREGSDVTLVANGIVLHRTLAAAEALAAEGVEARVLAAASVKPLDDAAILAAARETGAIVTVEEGYAAGGLGGAVSELVAREASAPVRVLGFGDAFAATGSVDWLLAQAGLTPAGIAAAARDLLRVAA</sequence>
<gene>
    <name evidence="2" type="ORF">G7070_10535</name>
</gene>
<dbReference type="SUPFAM" id="SSF52922">
    <property type="entry name" value="TK C-terminal domain-like"/>
    <property type="match status" value="1"/>
</dbReference>
<dbReference type="Pfam" id="PF02780">
    <property type="entry name" value="Transketolase_C"/>
    <property type="match status" value="1"/>
</dbReference>
<name>A0A6G7Y736_9ACTN</name>
<evidence type="ECO:0000259" key="1">
    <source>
        <dbReference type="Pfam" id="PF02780"/>
    </source>
</evidence>
<feature type="domain" description="Transketolase C-terminal" evidence="1">
    <location>
        <begin position="34"/>
        <end position="154"/>
    </location>
</feature>
<evidence type="ECO:0000313" key="2">
    <source>
        <dbReference type="EMBL" id="QIK72625.1"/>
    </source>
</evidence>
<keyword evidence="3" id="KW-1185">Reference proteome</keyword>
<dbReference type="EMBL" id="CP049865">
    <property type="protein sequence ID" value="QIK72625.1"/>
    <property type="molecule type" value="Genomic_DNA"/>
</dbReference>
<dbReference type="InterPro" id="IPR009014">
    <property type="entry name" value="Transketo_C/PFOR_II"/>
</dbReference>
<dbReference type="RefSeq" id="WP_166233699.1">
    <property type="nucleotide sequence ID" value="NZ_CP049865.1"/>
</dbReference>
<organism evidence="2 3">
    <name type="scientific">Propioniciclava coleopterorum</name>
    <dbReference type="NCBI Taxonomy" id="2714937"/>
    <lineage>
        <taxon>Bacteria</taxon>
        <taxon>Bacillati</taxon>
        <taxon>Actinomycetota</taxon>
        <taxon>Actinomycetes</taxon>
        <taxon>Propionibacteriales</taxon>
        <taxon>Propionibacteriaceae</taxon>
        <taxon>Propioniciclava</taxon>
    </lineage>
</organism>
<dbReference type="InterPro" id="IPR051157">
    <property type="entry name" value="PDH/Transketolase"/>
</dbReference>
<reference evidence="2 3" key="1">
    <citation type="submission" date="2020-03" db="EMBL/GenBank/DDBJ databases">
        <title>Propioniciclava sp. nov., isolated from Hydrophilus acuminatus.</title>
        <authorList>
            <person name="Hyun D.-W."/>
            <person name="Bae J.-W."/>
        </authorList>
    </citation>
    <scope>NUCLEOTIDE SEQUENCE [LARGE SCALE GENOMIC DNA]</scope>
    <source>
        <strain evidence="2 3">HDW11</strain>
    </source>
</reference>
<dbReference type="AlphaFoldDB" id="A0A6G7Y736"/>